<dbReference type="PANTHER" id="PTHR43293:SF1">
    <property type="entry name" value="ACETATE COA-TRANSFERASE YDIF"/>
    <property type="match status" value="1"/>
</dbReference>
<reference evidence="3 4" key="1">
    <citation type="submission" date="2024-10" db="EMBL/GenBank/DDBJ databases">
        <title>Updated reference genomes for cyclostephanoid diatoms.</title>
        <authorList>
            <person name="Roberts W.R."/>
            <person name="Alverson A.J."/>
        </authorList>
    </citation>
    <scope>NUCLEOTIDE SEQUENCE [LARGE SCALE GENOMIC DNA]</scope>
    <source>
        <strain evidence="3 4">AJA010-31</strain>
    </source>
</reference>
<gene>
    <name evidence="3" type="ORF">ACHAWO_010727</name>
</gene>
<dbReference type="SUPFAM" id="SSF47473">
    <property type="entry name" value="EF-hand"/>
    <property type="match status" value="1"/>
</dbReference>
<keyword evidence="1" id="KW-0106">Calcium</keyword>
<dbReference type="Gene3D" id="1.10.238.10">
    <property type="entry name" value="EF-hand"/>
    <property type="match status" value="1"/>
</dbReference>
<evidence type="ECO:0000256" key="1">
    <source>
        <dbReference type="ARBA" id="ARBA00022837"/>
    </source>
</evidence>
<accession>A0ABD3NT89</accession>
<dbReference type="Pfam" id="PF01144">
    <property type="entry name" value="CoA_trans"/>
    <property type="match status" value="1"/>
</dbReference>
<dbReference type="InterPro" id="IPR002048">
    <property type="entry name" value="EF_hand_dom"/>
</dbReference>
<dbReference type="EMBL" id="JALLPJ020000974">
    <property type="protein sequence ID" value="KAL3778696.1"/>
    <property type="molecule type" value="Genomic_DNA"/>
</dbReference>
<comment type="caution">
    <text evidence="3">The sequence shown here is derived from an EMBL/GenBank/DDBJ whole genome shotgun (WGS) entry which is preliminary data.</text>
</comment>
<sequence length="823" mass="90099">MQSMILIRSSARLCRPWHLVCSNVQSAVHKHLASRSIHNIQSELITQRRTNYTDNSVSYLTTKGYASLFTGSASSETVAQKSLPIPSHISHKVCTPSDAVSLISQGDTVCVSGFVGQGSPDLILKTLSDRYERECQEGVMGGVSDLTLLFGGGPGDWDSRGLNYLAKVKCPESNNVMGNSLVKRAIGGHYGQVPELRKLATSNQIEAWTLPMGSISRMIRAQSTHSPGHITTVGLGTYVDPTPGVGTGGAANELAQNSLLNKELVTKLSVDNTDYLMYKALPINVAIIRATTADSSGNLSFEHESLLCDQRIIAAAARNSGGIVLAQVKRLSALNSLHSRAVGVPGAMVDCVCVVDEEDHDIFHGMSYTKRHDPVLTGEIKSPTDEVPKMPLNERKIIARRASFALTPGKVVNLGIGLPEGVASVAGEEGQLPYITLTTEPGVFGGLPSSGKDFGPALNAAALVEMNQQFDFYDGGGLDMCFLGAAEISPEGDVNVSRLCKDKLIGPGGFIDISQSTRNISFLSTFTAKGLKVDIDGEQGTIKIANEGTTRKFVNEVYERTFSGEEAVRRGQKVYYVTERAVFRRTAAHSKIELIEVAPGVDVQKDILDQMEFEPVISPDLKIMDDRIFKDGKMNLKLFGSLTDRCIYHPEDHVLFIDLFGVSLVSQEEVDLIEGYFDEIMTPLTRKGPFEHVIVNYDGFDLRSGLEESYAKAMDHLQKKHYKSVKRLAGRAFRCAKLKVMLANMDTFDEKDMFAKMDQDSDGVLSREELRSGVRKHFGIRLRQTELDSFGDVTLANFTDVLGECLRKCGLEQLELNYRPISF</sequence>
<name>A0ABD3NT89_9STRA</name>
<dbReference type="InterPro" id="IPR018247">
    <property type="entry name" value="EF_Hand_1_Ca_BS"/>
</dbReference>
<dbReference type="InterPro" id="IPR011992">
    <property type="entry name" value="EF-hand-dom_pair"/>
</dbReference>
<dbReference type="Gene3D" id="3.40.1080.10">
    <property type="entry name" value="Glutaconate Coenzyme A-transferase"/>
    <property type="match status" value="2"/>
</dbReference>
<proteinExistence type="predicted"/>
<evidence type="ECO:0000313" key="4">
    <source>
        <dbReference type="Proteomes" id="UP001530400"/>
    </source>
</evidence>
<evidence type="ECO:0000259" key="2">
    <source>
        <dbReference type="PROSITE" id="PS50222"/>
    </source>
</evidence>
<protein>
    <recommendedName>
        <fullName evidence="2">EF-hand domain-containing protein</fullName>
    </recommendedName>
</protein>
<dbReference type="SMART" id="SM00882">
    <property type="entry name" value="CoA_trans"/>
    <property type="match status" value="2"/>
</dbReference>
<dbReference type="PROSITE" id="PS50222">
    <property type="entry name" value="EF_HAND_2"/>
    <property type="match status" value="1"/>
</dbReference>
<organism evidence="3 4">
    <name type="scientific">Cyclotella atomus</name>
    <dbReference type="NCBI Taxonomy" id="382360"/>
    <lineage>
        <taxon>Eukaryota</taxon>
        <taxon>Sar</taxon>
        <taxon>Stramenopiles</taxon>
        <taxon>Ochrophyta</taxon>
        <taxon>Bacillariophyta</taxon>
        <taxon>Coscinodiscophyceae</taxon>
        <taxon>Thalassiosirophycidae</taxon>
        <taxon>Stephanodiscales</taxon>
        <taxon>Stephanodiscaceae</taxon>
        <taxon>Cyclotella</taxon>
    </lineage>
</organism>
<dbReference type="AlphaFoldDB" id="A0ABD3NT89"/>
<dbReference type="Proteomes" id="UP001530400">
    <property type="component" value="Unassembled WGS sequence"/>
</dbReference>
<evidence type="ECO:0000313" key="3">
    <source>
        <dbReference type="EMBL" id="KAL3778696.1"/>
    </source>
</evidence>
<keyword evidence="4" id="KW-1185">Reference proteome</keyword>
<feature type="domain" description="EF-hand" evidence="2">
    <location>
        <begin position="745"/>
        <end position="780"/>
    </location>
</feature>
<dbReference type="InterPro" id="IPR004165">
    <property type="entry name" value="CoA_trans_fam_I"/>
</dbReference>
<dbReference type="InterPro" id="IPR037171">
    <property type="entry name" value="NagB/RpiA_transferase-like"/>
</dbReference>
<dbReference type="SUPFAM" id="SSF100950">
    <property type="entry name" value="NagB/RpiA/CoA transferase-like"/>
    <property type="match status" value="2"/>
</dbReference>
<dbReference type="PANTHER" id="PTHR43293">
    <property type="entry name" value="ACETATE COA-TRANSFERASE YDIF"/>
    <property type="match status" value="1"/>
</dbReference>
<dbReference type="PROSITE" id="PS00018">
    <property type="entry name" value="EF_HAND_1"/>
    <property type="match status" value="1"/>
</dbReference>